<feature type="transmembrane region" description="Helical" evidence="8">
    <location>
        <begin position="324"/>
        <end position="343"/>
    </location>
</feature>
<dbReference type="EMBL" id="DVLL01000004">
    <property type="protein sequence ID" value="HIT58245.1"/>
    <property type="molecule type" value="Genomic_DNA"/>
</dbReference>
<dbReference type="InterPro" id="IPR037294">
    <property type="entry name" value="ABC_BtuC-like"/>
</dbReference>
<feature type="transmembrane region" description="Helical" evidence="8">
    <location>
        <begin position="166"/>
        <end position="186"/>
    </location>
</feature>
<organism evidence="9 10">
    <name type="scientific">Candidatus Faeciplasma pullistercoris</name>
    <dbReference type="NCBI Taxonomy" id="2840800"/>
    <lineage>
        <taxon>Bacteria</taxon>
        <taxon>Bacillati</taxon>
        <taxon>Bacillota</taxon>
        <taxon>Clostridia</taxon>
        <taxon>Eubacteriales</taxon>
        <taxon>Oscillospiraceae</taxon>
        <taxon>Oscillospiraceae incertae sedis</taxon>
        <taxon>Candidatus Faeciplasma</taxon>
    </lineage>
</organism>
<keyword evidence="5 8" id="KW-0812">Transmembrane</keyword>
<gene>
    <name evidence="9" type="ORF">IAC39_00750</name>
</gene>
<dbReference type="FunFam" id="1.10.3470.10:FF:000001">
    <property type="entry name" value="Vitamin B12 ABC transporter permease BtuC"/>
    <property type="match status" value="1"/>
</dbReference>
<dbReference type="Proteomes" id="UP000824136">
    <property type="component" value="Unassembled WGS sequence"/>
</dbReference>
<reference evidence="9" key="2">
    <citation type="journal article" date="2021" name="PeerJ">
        <title>Extensive microbial diversity within the chicken gut microbiome revealed by metagenomics and culture.</title>
        <authorList>
            <person name="Gilroy R."/>
            <person name="Ravi A."/>
            <person name="Getino M."/>
            <person name="Pursley I."/>
            <person name="Horton D.L."/>
            <person name="Alikhan N.F."/>
            <person name="Baker D."/>
            <person name="Gharbi K."/>
            <person name="Hall N."/>
            <person name="Watson M."/>
            <person name="Adriaenssens E.M."/>
            <person name="Foster-Nyarko E."/>
            <person name="Jarju S."/>
            <person name="Secka A."/>
            <person name="Antonio M."/>
            <person name="Oren A."/>
            <person name="Chaudhuri R.R."/>
            <person name="La Ragione R."/>
            <person name="Hildebrand F."/>
            <person name="Pallen M.J."/>
        </authorList>
    </citation>
    <scope>NUCLEOTIDE SEQUENCE</scope>
    <source>
        <strain evidence="9">CHK33-4379</strain>
    </source>
</reference>
<evidence type="ECO:0000256" key="8">
    <source>
        <dbReference type="SAM" id="Phobius"/>
    </source>
</evidence>
<dbReference type="PANTHER" id="PTHR30472:SF25">
    <property type="entry name" value="ABC TRANSPORTER PERMEASE PROTEIN MJ0876-RELATED"/>
    <property type="match status" value="1"/>
</dbReference>
<dbReference type="Gene3D" id="1.10.3470.10">
    <property type="entry name" value="ABC transporter involved in vitamin B12 uptake, BtuC"/>
    <property type="match status" value="1"/>
</dbReference>
<feature type="transmembrane region" description="Helical" evidence="8">
    <location>
        <begin position="295"/>
        <end position="318"/>
    </location>
</feature>
<dbReference type="AlphaFoldDB" id="A0A9D1GTZ6"/>
<evidence type="ECO:0000256" key="4">
    <source>
        <dbReference type="ARBA" id="ARBA00022475"/>
    </source>
</evidence>
<feature type="transmembrane region" description="Helical" evidence="8">
    <location>
        <begin position="105"/>
        <end position="126"/>
    </location>
</feature>
<evidence type="ECO:0000256" key="5">
    <source>
        <dbReference type="ARBA" id="ARBA00022692"/>
    </source>
</evidence>
<feature type="transmembrane region" description="Helical" evidence="8">
    <location>
        <begin position="133"/>
        <end position="154"/>
    </location>
</feature>
<dbReference type="CDD" id="cd06550">
    <property type="entry name" value="TM_ABC_iron-siderophores_like"/>
    <property type="match status" value="1"/>
</dbReference>
<dbReference type="SUPFAM" id="SSF81345">
    <property type="entry name" value="ABC transporter involved in vitamin B12 uptake, BtuC"/>
    <property type="match status" value="1"/>
</dbReference>
<evidence type="ECO:0000313" key="9">
    <source>
        <dbReference type="EMBL" id="HIT58245.1"/>
    </source>
</evidence>
<keyword evidence="7 8" id="KW-0472">Membrane</keyword>
<keyword evidence="6 8" id="KW-1133">Transmembrane helix</keyword>
<feature type="transmembrane region" description="Helical" evidence="8">
    <location>
        <begin position="207"/>
        <end position="228"/>
    </location>
</feature>
<comment type="subcellular location">
    <subcellularLocation>
        <location evidence="1">Cell membrane</location>
        <topology evidence="1">Multi-pass membrane protein</topology>
    </subcellularLocation>
</comment>
<dbReference type="Pfam" id="PF01032">
    <property type="entry name" value="FecCD"/>
    <property type="match status" value="1"/>
</dbReference>
<dbReference type="PANTHER" id="PTHR30472">
    <property type="entry name" value="FERRIC ENTEROBACTIN TRANSPORT SYSTEM PERMEASE PROTEIN"/>
    <property type="match status" value="1"/>
</dbReference>
<evidence type="ECO:0000256" key="2">
    <source>
        <dbReference type="ARBA" id="ARBA00007935"/>
    </source>
</evidence>
<evidence type="ECO:0000256" key="6">
    <source>
        <dbReference type="ARBA" id="ARBA00022989"/>
    </source>
</evidence>
<dbReference type="InterPro" id="IPR000522">
    <property type="entry name" value="ABC_transptr_permease_BtuC"/>
</dbReference>
<reference evidence="9" key="1">
    <citation type="submission" date="2020-10" db="EMBL/GenBank/DDBJ databases">
        <authorList>
            <person name="Gilroy R."/>
        </authorList>
    </citation>
    <scope>NUCLEOTIDE SEQUENCE</scope>
    <source>
        <strain evidence="9">CHK33-4379</strain>
    </source>
</reference>
<accession>A0A9D1GTZ6</accession>
<feature type="transmembrane region" description="Helical" evidence="8">
    <location>
        <begin position="254"/>
        <end position="274"/>
    </location>
</feature>
<evidence type="ECO:0000256" key="3">
    <source>
        <dbReference type="ARBA" id="ARBA00022448"/>
    </source>
</evidence>
<evidence type="ECO:0000256" key="1">
    <source>
        <dbReference type="ARBA" id="ARBA00004651"/>
    </source>
</evidence>
<protein>
    <submittedName>
        <fullName evidence="9">Iron ABC transporter permease</fullName>
    </submittedName>
</protein>
<keyword evidence="3" id="KW-0813">Transport</keyword>
<dbReference type="GO" id="GO:0005886">
    <property type="term" value="C:plasma membrane"/>
    <property type="evidence" value="ECO:0007669"/>
    <property type="project" value="UniProtKB-SubCell"/>
</dbReference>
<proteinExistence type="inferred from homology"/>
<keyword evidence="4" id="KW-1003">Cell membrane</keyword>
<feature type="transmembrane region" description="Helical" evidence="8">
    <location>
        <begin position="12"/>
        <end position="40"/>
    </location>
</feature>
<name>A0A9D1GTZ6_9FIRM</name>
<evidence type="ECO:0000313" key="10">
    <source>
        <dbReference type="Proteomes" id="UP000824136"/>
    </source>
</evidence>
<sequence>MKAPSSSSDKRAELGIALLVPICFAVIVLGASVGSVAVSFSDTAAVIASKLFGLRLPGGITDATASIVWNMRLPRVLLAFLTGAGMSAGGAITQSVLHNPLASPYTLGVSSGASVGAAIVTVYGISLSFAHQLSLALVGTVFGILTVVICIVIASRADRNLGSTTLVLFGMVLSLFLSAMFTFIAGTSRDKMTLLLRWQMGSFGSKGWESAGVLFIVFAVCFTVILFFGKELDILSFSDESAMSIGVNVKGIKWLLLILTAILTSTAVSFAGVIGFVDLIAPHAARKLFSPKHKYLLTTSALMGGGFMVIADLAARTLTSPVELPVGAVTALIGAPFFAYIYFSGRGGRRRA</sequence>
<comment type="caution">
    <text evidence="9">The sequence shown here is derived from an EMBL/GenBank/DDBJ whole genome shotgun (WGS) entry which is preliminary data.</text>
</comment>
<dbReference type="GO" id="GO:0033214">
    <property type="term" value="P:siderophore-iron import into cell"/>
    <property type="evidence" value="ECO:0007669"/>
    <property type="project" value="TreeGrafter"/>
</dbReference>
<comment type="similarity">
    <text evidence="2">Belongs to the binding-protein-dependent transport system permease family. FecCD subfamily.</text>
</comment>
<dbReference type="GO" id="GO:0022857">
    <property type="term" value="F:transmembrane transporter activity"/>
    <property type="evidence" value="ECO:0007669"/>
    <property type="project" value="InterPro"/>
</dbReference>
<evidence type="ECO:0000256" key="7">
    <source>
        <dbReference type="ARBA" id="ARBA00023136"/>
    </source>
</evidence>
<feature type="transmembrane region" description="Helical" evidence="8">
    <location>
        <begin position="76"/>
        <end position="93"/>
    </location>
</feature>